<dbReference type="Pfam" id="PF16344">
    <property type="entry name" value="FecR_C"/>
    <property type="match status" value="1"/>
</dbReference>
<keyword evidence="5" id="KW-1185">Reference proteome</keyword>
<name>A0AAW9SAF6_9BACT</name>
<comment type="caution">
    <text evidence="4">The sequence shown here is derived from an EMBL/GenBank/DDBJ whole genome shotgun (WGS) entry which is preliminary data.</text>
</comment>
<dbReference type="InterPro" id="IPR032508">
    <property type="entry name" value="FecR_C"/>
</dbReference>
<gene>
    <name evidence="4" type="ORF">AAG747_16185</name>
</gene>
<organism evidence="4 5">
    <name type="scientific">Rapidithrix thailandica</name>
    <dbReference type="NCBI Taxonomy" id="413964"/>
    <lineage>
        <taxon>Bacteria</taxon>
        <taxon>Pseudomonadati</taxon>
        <taxon>Bacteroidota</taxon>
        <taxon>Cytophagia</taxon>
        <taxon>Cytophagales</taxon>
        <taxon>Flammeovirgaceae</taxon>
        <taxon>Rapidithrix</taxon>
    </lineage>
</organism>
<evidence type="ECO:0000259" key="2">
    <source>
        <dbReference type="Pfam" id="PF04773"/>
    </source>
</evidence>
<keyword evidence="1" id="KW-1133">Transmembrane helix</keyword>
<proteinExistence type="predicted"/>
<dbReference type="PANTHER" id="PTHR30273">
    <property type="entry name" value="PERIPLASMIC SIGNAL SENSOR AND SIGMA FACTOR ACTIVATOR FECR-RELATED"/>
    <property type="match status" value="1"/>
</dbReference>
<dbReference type="InterPro" id="IPR006860">
    <property type="entry name" value="FecR"/>
</dbReference>
<dbReference type="PIRSF" id="PIRSF018266">
    <property type="entry name" value="FecR"/>
    <property type="match status" value="1"/>
</dbReference>
<feature type="transmembrane region" description="Helical" evidence="1">
    <location>
        <begin position="75"/>
        <end position="97"/>
    </location>
</feature>
<dbReference type="Gene3D" id="2.60.120.1440">
    <property type="match status" value="1"/>
</dbReference>
<reference evidence="4 5" key="1">
    <citation type="submission" date="2024-04" db="EMBL/GenBank/DDBJ databases">
        <title>Novel genus in family Flammeovirgaceae.</title>
        <authorList>
            <person name="Nguyen T.H."/>
            <person name="Vuong T.Q."/>
            <person name="Le H."/>
            <person name="Kim S.-G."/>
        </authorList>
    </citation>
    <scope>NUCLEOTIDE SEQUENCE [LARGE SCALE GENOMIC DNA]</scope>
    <source>
        <strain evidence="4 5">JCM 23209</strain>
    </source>
</reference>
<dbReference type="InterPro" id="IPR012373">
    <property type="entry name" value="Ferrdict_sens_TM"/>
</dbReference>
<dbReference type="PANTHER" id="PTHR30273:SF2">
    <property type="entry name" value="PROTEIN FECR"/>
    <property type="match status" value="1"/>
</dbReference>
<dbReference type="EMBL" id="JBDKWZ010000009">
    <property type="protein sequence ID" value="MEN7549463.1"/>
    <property type="molecule type" value="Genomic_DNA"/>
</dbReference>
<evidence type="ECO:0000313" key="5">
    <source>
        <dbReference type="Proteomes" id="UP001403385"/>
    </source>
</evidence>
<dbReference type="Gene3D" id="3.55.50.30">
    <property type="match status" value="1"/>
</dbReference>
<dbReference type="Pfam" id="PF04773">
    <property type="entry name" value="FecR"/>
    <property type="match status" value="1"/>
</dbReference>
<evidence type="ECO:0000313" key="4">
    <source>
        <dbReference type="EMBL" id="MEN7549463.1"/>
    </source>
</evidence>
<accession>A0AAW9SAF6</accession>
<feature type="domain" description="Protein FecR C-terminal" evidence="3">
    <location>
        <begin position="251"/>
        <end position="318"/>
    </location>
</feature>
<evidence type="ECO:0000259" key="3">
    <source>
        <dbReference type="Pfam" id="PF16344"/>
    </source>
</evidence>
<dbReference type="GO" id="GO:0016989">
    <property type="term" value="F:sigma factor antagonist activity"/>
    <property type="evidence" value="ECO:0007669"/>
    <property type="project" value="TreeGrafter"/>
</dbReference>
<evidence type="ECO:0000256" key="1">
    <source>
        <dbReference type="SAM" id="Phobius"/>
    </source>
</evidence>
<protein>
    <submittedName>
        <fullName evidence="4">FecR domain-containing protein</fullName>
    </submittedName>
</protein>
<sequence length="323" mass="37127">MSNKERISQLVNKLMTGSITKSELQELNEWYDTFEEAPLELPGKREDLQDRIYQRLQKDLHKPRVAKAKKDQWKYYMGVAASLLLMGVMAYGFMTYLNLKEGEQPEVTYLTTENPSGRFTNVKLPDGSKVRLYAESSLRYPEQFTGNTREVWLNGKAYFEVSPDTNKAFIVHSQGFYTKVLGTSFNVKSGKKIEVSLVEGRVEVGNNNLQTTGDAVVLAPGEKAVCQPKTVKISKQKLDYWSDVAWKDGVLYFENATYEEVKERLESWYGVKITESNTRSVQWNYQGKFKKASLERVLERIAYAENIEFKIEGKSVVITFKHK</sequence>
<dbReference type="AlphaFoldDB" id="A0AAW9SAF6"/>
<dbReference type="RefSeq" id="WP_346822242.1">
    <property type="nucleotide sequence ID" value="NZ_JBDKWZ010000009.1"/>
</dbReference>
<feature type="domain" description="FecR protein" evidence="2">
    <location>
        <begin position="116"/>
        <end position="203"/>
    </location>
</feature>
<keyword evidence="1" id="KW-0472">Membrane</keyword>
<keyword evidence="1" id="KW-0812">Transmembrane</keyword>
<dbReference type="Proteomes" id="UP001403385">
    <property type="component" value="Unassembled WGS sequence"/>
</dbReference>